<dbReference type="KEGG" id="apo:Arcpr_1478"/>
<accession>D2REI1</accession>
<dbReference type="STRING" id="572546.Arcpr_1478"/>
<dbReference type="RefSeq" id="WP_012940861.1">
    <property type="nucleotide sequence ID" value="NC_013741.1"/>
</dbReference>
<dbReference type="Pfam" id="PF10102">
    <property type="entry name" value="DUF2341"/>
    <property type="match status" value="1"/>
</dbReference>
<gene>
    <name evidence="3" type="ordered locus">Arcpr_1478</name>
</gene>
<evidence type="ECO:0000256" key="1">
    <source>
        <dbReference type="SAM" id="MobiDB-lite"/>
    </source>
</evidence>
<organism evidence="3 4">
    <name type="scientific">Archaeoglobus profundus (strain DSM 5631 / JCM 9629 / NBRC 100127 / Av18)</name>
    <dbReference type="NCBI Taxonomy" id="572546"/>
    <lineage>
        <taxon>Archaea</taxon>
        <taxon>Methanobacteriati</taxon>
        <taxon>Methanobacteriota</taxon>
        <taxon>Archaeoglobi</taxon>
        <taxon>Archaeoglobales</taxon>
        <taxon>Archaeoglobaceae</taxon>
        <taxon>Archaeoglobus</taxon>
    </lineage>
</organism>
<dbReference type="Proteomes" id="UP000001901">
    <property type="component" value="Chromosome"/>
</dbReference>
<dbReference type="InterPro" id="IPR013320">
    <property type="entry name" value="ConA-like_dom_sf"/>
</dbReference>
<feature type="domain" description="DUF2341" evidence="2">
    <location>
        <begin position="273"/>
        <end position="352"/>
    </location>
</feature>
<dbReference type="eggNOG" id="arCOG03508">
    <property type="taxonomic scope" value="Archaea"/>
</dbReference>
<evidence type="ECO:0000313" key="3">
    <source>
        <dbReference type="EMBL" id="ADB58525.1"/>
    </source>
</evidence>
<dbReference type="GeneID" id="8740168"/>
<dbReference type="OrthoDB" id="379075at2157"/>
<dbReference type="HOGENOM" id="CLU_515464_0_0_2"/>
<sequence>MGNNVPTQKSRWDDQGVEPPAGEARYQAGEQPIAEYDNWFNKAVVDDIAAIITFLRNLGLTKIYQDLEENKPASGKTTELFIATDTNKIYRGTGSGWQELTVDWNKILNKPSTYPPSAHQHDASEIVSGVLSVDRIPSLPRSKISDFFNSPFWDSIPDKPAIFRNIGFKAVTELPTTPKDYEIVFYNGAPRFYDPNETRWGIIQFSFGYNAFDNNGGGLWTKYINIPITTTPSEYAQYKVVIDSNNVTVYSADGTQKAQGAVASDFWANVKSDGSDIRVFDQAKEQLYFWIEEFDYSNKKAVIWVNLTAGSSELNIAYGNPSATKSAYEDARQVFELFDDFEDGEIDAIWSTQNTGVNENDGVLTLESVSDASSVIYTSKPNPPIIIEGKFNLVSDGLFQVAFAWDGQFSNINNPYNGLSVVYYAASKDAIEIRSWSSGDASILESVSQSYTLGQWYKFKIVYDGNTVRAFLDDVEKVSAQTTKDSGDYIGFIASTATNNGYQTQIDDIKVLKLADPADFGTPQILEF</sequence>
<dbReference type="EMBL" id="CP001857">
    <property type="protein sequence ID" value="ADB58525.1"/>
    <property type="molecule type" value="Genomic_DNA"/>
</dbReference>
<evidence type="ECO:0000259" key="2">
    <source>
        <dbReference type="Pfam" id="PF10102"/>
    </source>
</evidence>
<evidence type="ECO:0000313" key="4">
    <source>
        <dbReference type="Proteomes" id="UP000001901"/>
    </source>
</evidence>
<dbReference type="InterPro" id="IPR018765">
    <property type="entry name" value="DUF2341"/>
</dbReference>
<protein>
    <recommendedName>
        <fullName evidence="2">DUF2341 domain-containing protein</fullName>
    </recommendedName>
</protein>
<dbReference type="Gene3D" id="2.60.120.560">
    <property type="entry name" value="Exo-inulinase, domain 1"/>
    <property type="match status" value="1"/>
</dbReference>
<reference evidence="3 4" key="1">
    <citation type="journal article" date="2010" name="Stand. Genomic Sci.">
        <title>Complete genome sequence of Archaeoglobus profundus type strain (AV18).</title>
        <authorList>
            <person name="von Jan M."/>
            <person name="Lapidus A."/>
            <person name="Del Rio T.G."/>
            <person name="Copeland A."/>
            <person name="Tice H."/>
            <person name="Cheng J.F."/>
            <person name="Lucas S."/>
            <person name="Chen F."/>
            <person name="Nolan M."/>
            <person name="Goodwin L."/>
            <person name="Han C."/>
            <person name="Pitluck S."/>
            <person name="Liolios K."/>
            <person name="Ivanova N."/>
            <person name="Mavromatis K."/>
            <person name="Ovchinnikova G."/>
            <person name="Chertkov O."/>
            <person name="Pati A."/>
            <person name="Chen A."/>
            <person name="Palaniappan K."/>
            <person name="Land M."/>
            <person name="Hauser L."/>
            <person name="Chang Y.J."/>
            <person name="Jeffries C.D."/>
            <person name="Saunders E."/>
            <person name="Brettin T."/>
            <person name="Detter J.C."/>
            <person name="Chain P."/>
            <person name="Eichinger K."/>
            <person name="Huber H."/>
            <person name="Spring S."/>
            <person name="Rohde M."/>
            <person name="Goker M."/>
            <person name="Wirth R."/>
            <person name="Woyke T."/>
            <person name="Bristow J."/>
            <person name="Eisen J.A."/>
            <person name="Markowitz V."/>
            <person name="Hugenholtz P."/>
            <person name="Kyrpides N.C."/>
            <person name="Klenk H.P."/>
        </authorList>
    </citation>
    <scope>NUCLEOTIDE SEQUENCE [LARGE SCALE GENOMIC DNA]</scope>
    <source>
        <strain evidence="4">DSM 5631 / JCM 9629 / NBRC 100127 / Av18</strain>
    </source>
</reference>
<feature type="region of interest" description="Disordered" evidence="1">
    <location>
        <begin position="1"/>
        <end position="22"/>
    </location>
</feature>
<proteinExistence type="predicted"/>
<name>D2REI1_ARCPA</name>
<keyword evidence="4" id="KW-1185">Reference proteome</keyword>
<dbReference type="SUPFAM" id="SSF49899">
    <property type="entry name" value="Concanavalin A-like lectins/glucanases"/>
    <property type="match status" value="1"/>
</dbReference>
<dbReference type="PaxDb" id="572546-Arcpr_1478"/>
<dbReference type="AlphaFoldDB" id="D2REI1"/>